<evidence type="ECO:0000256" key="5">
    <source>
        <dbReference type="SAM" id="MobiDB-lite"/>
    </source>
</evidence>
<protein>
    <submittedName>
        <fullName evidence="6">Ribosomal RNA-processing protein 17</fullName>
    </submittedName>
</protein>
<keyword evidence="4" id="KW-0539">Nucleus</keyword>
<dbReference type="InterPro" id="IPR019186">
    <property type="entry name" value="Nucleolar_protein_12"/>
</dbReference>
<evidence type="ECO:0000256" key="3">
    <source>
        <dbReference type="ARBA" id="ARBA00023054"/>
    </source>
</evidence>
<keyword evidence="3" id="KW-0175">Coiled coil</keyword>
<evidence type="ECO:0000256" key="4">
    <source>
        <dbReference type="ARBA" id="ARBA00023242"/>
    </source>
</evidence>
<dbReference type="EMBL" id="AP012215">
    <property type="protein sequence ID" value="BAO39951.1"/>
    <property type="molecule type" value="Genomic_DNA"/>
</dbReference>
<dbReference type="KEGG" id="kmx:KLMA_30656"/>
<evidence type="ECO:0000256" key="1">
    <source>
        <dbReference type="ARBA" id="ARBA00004604"/>
    </source>
</evidence>
<dbReference type="PANTHER" id="PTHR14577">
    <property type="entry name" value="NUCLEOLAR PROTEIN 12"/>
    <property type="match status" value="1"/>
</dbReference>
<feature type="region of interest" description="Disordered" evidence="5">
    <location>
        <begin position="224"/>
        <end position="253"/>
    </location>
</feature>
<feature type="compositionally biased region" description="Acidic residues" evidence="5">
    <location>
        <begin position="137"/>
        <end position="152"/>
    </location>
</feature>
<comment type="subcellular location">
    <subcellularLocation>
        <location evidence="1">Nucleus</location>
        <location evidence="1">Nucleolus</location>
    </subcellularLocation>
</comment>
<evidence type="ECO:0000256" key="2">
    <source>
        <dbReference type="ARBA" id="ARBA00007175"/>
    </source>
</evidence>
<sequence length="253" mass="29580">MAPKTNREILTGGKNYKQKAAKKFGTDEVTFNKDSRLEYLTGFHKRKLERQKKAKEFIQEQERKARLEERAKIRAEKKKKLEKQLEDFKQAMKDVGDYVGDEDDKQASGSESESESESEHDFKKKSKSDSGSKTESDTEVEAEEWNGFSDDETNVKPILKKYVQKYSDETTVDIEPLEPNDNFEYLAELNNVKLEKADQILDQSIERAKKYAKFLGVEEKTAAKSKKNKKFRYLTKAERRQNQRKANNNKRRK</sequence>
<dbReference type="PANTHER" id="PTHR14577:SF0">
    <property type="entry name" value="NUCLEOLAR PROTEIN 12"/>
    <property type="match status" value="1"/>
</dbReference>
<dbReference type="GeneID" id="34715925"/>
<feature type="compositionally biased region" description="Basic residues" evidence="5">
    <location>
        <begin position="224"/>
        <end position="233"/>
    </location>
</feature>
<accession>W0TAY0</accession>
<feature type="compositionally biased region" description="Basic and acidic residues" evidence="5">
    <location>
        <begin position="117"/>
        <end position="136"/>
    </location>
</feature>
<comment type="similarity">
    <text evidence="2">Belongs to the RRP17 family.</text>
</comment>
<dbReference type="Pfam" id="PF09805">
    <property type="entry name" value="Nop25"/>
    <property type="match status" value="1"/>
</dbReference>
<reference evidence="6 7" key="1">
    <citation type="journal article" date="2015" name="Biotechnol. Biofuels">
        <title>Genetic basis of the highly efficient yeast Kluyveromyces marxianus: complete genome sequence and transcriptome analyses.</title>
        <authorList>
            <person name="Lertwattanasakul N."/>
            <person name="Kosaka T."/>
            <person name="Hosoyama A."/>
            <person name="Suzuki Y."/>
            <person name="Rodrussamee N."/>
            <person name="Matsutani M."/>
            <person name="Murata M."/>
            <person name="Fujimoto N."/>
            <person name="Suprayogi"/>
            <person name="Tsuchikane K."/>
            <person name="Limtong S."/>
            <person name="Fujita N."/>
            <person name="Yamada M."/>
        </authorList>
    </citation>
    <scope>NUCLEOTIDE SEQUENCE [LARGE SCALE GENOMIC DNA]</scope>
    <source>
        <strain evidence="7">DMKU3-1042 / BCC 29191 / NBRC 104275</strain>
    </source>
</reference>
<evidence type="ECO:0000313" key="6">
    <source>
        <dbReference type="EMBL" id="BAO39951.1"/>
    </source>
</evidence>
<feature type="region of interest" description="Disordered" evidence="5">
    <location>
        <begin position="94"/>
        <end position="152"/>
    </location>
</feature>
<name>W0TAY0_KLUMD</name>
<gene>
    <name evidence="6" type="primary">RRP17</name>
    <name evidence="6" type="ORF">KLMA_30656</name>
</gene>
<proteinExistence type="inferred from homology"/>
<dbReference type="OrthoDB" id="551633at2759"/>
<evidence type="ECO:0000313" key="7">
    <source>
        <dbReference type="Proteomes" id="UP000065495"/>
    </source>
</evidence>
<dbReference type="AlphaFoldDB" id="W0TAY0"/>
<organism evidence="6 7">
    <name type="scientific">Kluyveromyces marxianus (strain DMKU3-1042 / BCC 29191 / NBRC 104275)</name>
    <name type="common">Yeast</name>
    <name type="synonym">Candida kefyr</name>
    <dbReference type="NCBI Taxonomy" id="1003335"/>
    <lineage>
        <taxon>Eukaryota</taxon>
        <taxon>Fungi</taxon>
        <taxon>Dikarya</taxon>
        <taxon>Ascomycota</taxon>
        <taxon>Saccharomycotina</taxon>
        <taxon>Saccharomycetes</taxon>
        <taxon>Saccharomycetales</taxon>
        <taxon>Saccharomycetaceae</taxon>
        <taxon>Kluyveromyces</taxon>
    </lineage>
</organism>
<dbReference type="GO" id="GO:0005730">
    <property type="term" value="C:nucleolus"/>
    <property type="evidence" value="ECO:0007669"/>
    <property type="project" value="UniProtKB-SubCell"/>
</dbReference>
<dbReference type="GO" id="GO:0019843">
    <property type="term" value="F:rRNA binding"/>
    <property type="evidence" value="ECO:0007669"/>
    <property type="project" value="TreeGrafter"/>
</dbReference>
<dbReference type="Proteomes" id="UP000065495">
    <property type="component" value="Chromosome 3"/>
</dbReference>
<dbReference type="VEuPathDB" id="FungiDB:KLMA_30656"/>
<dbReference type="RefSeq" id="XP_022675782.1">
    <property type="nucleotide sequence ID" value="XM_022819191.1"/>
</dbReference>